<dbReference type="EMBL" id="CACVBM020001284">
    <property type="protein sequence ID" value="CAA7043605.1"/>
    <property type="molecule type" value="Genomic_DNA"/>
</dbReference>
<comment type="pathway">
    <text evidence="2">Protein modification; protein ubiquitination.</text>
</comment>
<dbReference type="GO" id="GO:0016567">
    <property type="term" value="P:protein ubiquitination"/>
    <property type="evidence" value="ECO:0007669"/>
    <property type="project" value="UniProtKB-UniPathway"/>
</dbReference>
<comment type="function">
    <text evidence="1">May act as a substrate-specific adapter of an E3 ubiquitin-protein ligase complex (CUL3-RBX1-BTB) which mediates the ubiquitination and subsequent proteasomal degradation of target proteins.</text>
</comment>
<gene>
    <name evidence="5" type="ORF">MERR_LOCUS30840</name>
</gene>
<sequence length="244" mass="27545">MKQNVSRVLRVLKVAEVLGFSSCIQSCLDYLEAVPWVGEEEEEKVISSILRLKTEGVVGVVTTPVLKRIAFSAVDPPKETLSRIIELVLRSKEEKSREMKTIVLKLLRDRMEPIGETSCGGVLSDMGEPKGACFATREASFDVALPYKPCNVSARLFVGIGRGELLLSKDTRLLLLTTWLQLLFSDYNWLQHGCRSFDGKLVEEGHWEDDTDVAVGRSAEYFVVVAWEFLERKRWWVSKSSESL</sequence>
<reference evidence="5" key="1">
    <citation type="submission" date="2020-01" db="EMBL/GenBank/DDBJ databases">
        <authorList>
            <person name="Mishra B."/>
        </authorList>
    </citation>
    <scope>NUCLEOTIDE SEQUENCE [LARGE SCALE GENOMIC DNA]</scope>
</reference>
<evidence type="ECO:0000256" key="1">
    <source>
        <dbReference type="ARBA" id="ARBA00002668"/>
    </source>
</evidence>
<dbReference type="PANTHER" id="PTHR31060">
    <property type="entry name" value="OSJNBA0011J08.25 PROTEIN-RELATED"/>
    <property type="match status" value="1"/>
</dbReference>
<dbReference type="InterPro" id="IPR058039">
    <property type="entry name" value="At3g05675-like_ankyrin"/>
</dbReference>
<keyword evidence="6" id="KW-1185">Reference proteome</keyword>
<feature type="domain" description="At3g05675-like ankyrin-like" evidence="4">
    <location>
        <begin position="146"/>
        <end position="205"/>
    </location>
</feature>
<evidence type="ECO:0000313" key="6">
    <source>
        <dbReference type="Proteomes" id="UP000467841"/>
    </source>
</evidence>
<dbReference type="OrthoDB" id="926940at2759"/>
<evidence type="ECO:0000313" key="5">
    <source>
        <dbReference type="EMBL" id="CAA7043605.1"/>
    </source>
</evidence>
<proteinExistence type="predicted"/>
<dbReference type="UniPathway" id="UPA00143"/>
<evidence type="ECO:0000259" key="4">
    <source>
        <dbReference type="Pfam" id="PF25553"/>
    </source>
</evidence>
<dbReference type="Pfam" id="PF25553">
    <property type="entry name" value="BTB-POZ_ANK-like"/>
    <property type="match status" value="1"/>
</dbReference>
<evidence type="ECO:0000256" key="2">
    <source>
        <dbReference type="ARBA" id="ARBA00004906"/>
    </source>
</evidence>
<organism evidence="5 6">
    <name type="scientific">Microthlaspi erraticum</name>
    <dbReference type="NCBI Taxonomy" id="1685480"/>
    <lineage>
        <taxon>Eukaryota</taxon>
        <taxon>Viridiplantae</taxon>
        <taxon>Streptophyta</taxon>
        <taxon>Embryophyta</taxon>
        <taxon>Tracheophyta</taxon>
        <taxon>Spermatophyta</taxon>
        <taxon>Magnoliopsida</taxon>
        <taxon>eudicotyledons</taxon>
        <taxon>Gunneridae</taxon>
        <taxon>Pentapetalae</taxon>
        <taxon>rosids</taxon>
        <taxon>malvids</taxon>
        <taxon>Brassicales</taxon>
        <taxon>Brassicaceae</taxon>
        <taxon>Coluteocarpeae</taxon>
        <taxon>Microthlaspi</taxon>
    </lineage>
</organism>
<dbReference type="PANTHER" id="PTHR31060:SF5">
    <property type="entry name" value="PRLI-INTERACTING FACTOR G, PUTATIVE, EXPRESSED-RELATED"/>
    <property type="match status" value="1"/>
</dbReference>
<name>A0A6D2JUX2_9BRAS</name>
<protein>
    <recommendedName>
        <fullName evidence="4">At3g05675-like ankyrin-like domain-containing protein</fullName>
    </recommendedName>
</protein>
<keyword evidence="3" id="KW-0833">Ubl conjugation pathway</keyword>
<comment type="caution">
    <text evidence="5">The sequence shown here is derived from an EMBL/GenBank/DDBJ whole genome shotgun (WGS) entry which is preliminary data.</text>
</comment>
<accession>A0A6D2JUX2</accession>
<dbReference type="AlphaFoldDB" id="A0A6D2JUX2"/>
<evidence type="ECO:0000256" key="3">
    <source>
        <dbReference type="ARBA" id="ARBA00022786"/>
    </source>
</evidence>
<dbReference type="Proteomes" id="UP000467841">
    <property type="component" value="Unassembled WGS sequence"/>
</dbReference>
<dbReference type="InterPro" id="IPR038920">
    <property type="entry name" value="At3g05675-like"/>
</dbReference>